<protein>
    <submittedName>
        <fullName evidence="1">Uncharacterized protein</fullName>
    </submittedName>
</protein>
<dbReference type="AlphaFoldDB" id="A0A9Q1L334"/>
<name>A0A9Q1L334_9SOLA</name>
<gene>
    <name evidence="1" type="ORF">K7X08_015069</name>
</gene>
<dbReference type="EMBL" id="JAJAGQ010000023">
    <property type="protein sequence ID" value="KAJ8527618.1"/>
    <property type="molecule type" value="Genomic_DNA"/>
</dbReference>
<keyword evidence="2" id="KW-1185">Reference proteome</keyword>
<evidence type="ECO:0000313" key="2">
    <source>
        <dbReference type="Proteomes" id="UP001152561"/>
    </source>
</evidence>
<dbReference type="Proteomes" id="UP001152561">
    <property type="component" value="Unassembled WGS sequence"/>
</dbReference>
<comment type="caution">
    <text evidence="1">The sequence shown here is derived from an EMBL/GenBank/DDBJ whole genome shotgun (WGS) entry which is preliminary data.</text>
</comment>
<proteinExistence type="predicted"/>
<evidence type="ECO:0000313" key="1">
    <source>
        <dbReference type="EMBL" id="KAJ8527618.1"/>
    </source>
</evidence>
<organism evidence="1 2">
    <name type="scientific">Anisodus acutangulus</name>
    <dbReference type="NCBI Taxonomy" id="402998"/>
    <lineage>
        <taxon>Eukaryota</taxon>
        <taxon>Viridiplantae</taxon>
        <taxon>Streptophyta</taxon>
        <taxon>Embryophyta</taxon>
        <taxon>Tracheophyta</taxon>
        <taxon>Spermatophyta</taxon>
        <taxon>Magnoliopsida</taxon>
        <taxon>eudicotyledons</taxon>
        <taxon>Gunneridae</taxon>
        <taxon>Pentapetalae</taxon>
        <taxon>asterids</taxon>
        <taxon>lamiids</taxon>
        <taxon>Solanales</taxon>
        <taxon>Solanaceae</taxon>
        <taxon>Solanoideae</taxon>
        <taxon>Hyoscyameae</taxon>
        <taxon>Anisodus</taxon>
    </lineage>
</organism>
<dbReference type="OrthoDB" id="1243493at2759"/>
<sequence length="144" mass="16637">MSKKKFKIFVKPDIPQQNGRSKKRNILSENILDAGVIPDENVNHEDYNNHDQSGESIGKGPWLCYTKAQMVQHISTIASGNPDDQDFPIWNPTQDGVFSNNSAWHIIRNPSRHHRWKPFNICLLKGNDSTNLRIEKCYDHQQLE</sequence>
<reference evidence="2" key="1">
    <citation type="journal article" date="2023" name="Proc. Natl. Acad. Sci. U.S.A.">
        <title>Genomic and structural basis for evolution of tropane alkaloid biosynthesis.</title>
        <authorList>
            <person name="Wanga Y.-J."/>
            <person name="Taina T."/>
            <person name="Yua J.-Y."/>
            <person name="Lia J."/>
            <person name="Xua B."/>
            <person name="Chenc J."/>
            <person name="D'Auriad J.C."/>
            <person name="Huanga J.-P."/>
            <person name="Huanga S.-X."/>
        </authorList>
    </citation>
    <scope>NUCLEOTIDE SEQUENCE [LARGE SCALE GENOMIC DNA]</scope>
    <source>
        <strain evidence="2">cv. KIB-2019</strain>
    </source>
</reference>
<accession>A0A9Q1L334</accession>